<dbReference type="PANTHER" id="PTHR43877:SF1">
    <property type="entry name" value="ACETYLTRANSFERASE"/>
    <property type="match status" value="1"/>
</dbReference>
<dbReference type="PANTHER" id="PTHR43877">
    <property type="entry name" value="AMINOALKYLPHOSPHONATE N-ACETYLTRANSFERASE-RELATED-RELATED"/>
    <property type="match status" value="1"/>
</dbReference>
<dbReference type="InterPro" id="IPR050832">
    <property type="entry name" value="Bact_Acetyltransf"/>
</dbReference>
<sequence length="173" mass="19630">MITYREATSADAESIAQLHSLSWQQNYRGIWSDGFLDNYVVENRRTVWQERLIQPGENQYVIVALSGETICGFACAYSHDDAIGGTLLDNLHVHKQHKGQGIGTELIRQTATWAYREQAESSFYLWVLVKNISARTFYEGLGAINQEEVSVENPDGSFSDCCRYVWPDITTLL</sequence>
<dbReference type="EMBL" id="JACWZY010000015">
    <property type="protein sequence ID" value="MBD2702547.1"/>
    <property type="molecule type" value="Genomic_DNA"/>
</dbReference>
<evidence type="ECO:0000256" key="1">
    <source>
        <dbReference type="ARBA" id="ARBA00022679"/>
    </source>
</evidence>
<dbReference type="InterPro" id="IPR016181">
    <property type="entry name" value="Acyl_CoA_acyltransferase"/>
</dbReference>
<feature type="domain" description="N-acetyltransferase" evidence="3">
    <location>
        <begin position="2"/>
        <end position="165"/>
    </location>
</feature>
<accession>A0A926XXJ2</accession>
<dbReference type="GO" id="GO:0016747">
    <property type="term" value="F:acyltransferase activity, transferring groups other than amino-acyl groups"/>
    <property type="evidence" value="ECO:0007669"/>
    <property type="project" value="InterPro"/>
</dbReference>
<organism evidence="4 5">
    <name type="scientific">Spirosoma profusum</name>
    <dbReference type="NCBI Taxonomy" id="2771354"/>
    <lineage>
        <taxon>Bacteria</taxon>
        <taxon>Pseudomonadati</taxon>
        <taxon>Bacteroidota</taxon>
        <taxon>Cytophagia</taxon>
        <taxon>Cytophagales</taxon>
        <taxon>Cytophagaceae</taxon>
        <taxon>Spirosoma</taxon>
    </lineage>
</organism>
<proteinExistence type="predicted"/>
<gene>
    <name evidence="4" type="ORF">IC229_18005</name>
</gene>
<dbReference type="AlphaFoldDB" id="A0A926XXJ2"/>
<keyword evidence="1" id="KW-0808">Transferase</keyword>
<protein>
    <submittedName>
        <fullName evidence="4">GNAT family N-acetyltransferase</fullName>
    </submittedName>
</protein>
<dbReference type="Pfam" id="PF00583">
    <property type="entry name" value="Acetyltransf_1"/>
    <property type="match status" value="1"/>
</dbReference>
<reference evidence="4" key="1">
    <citation type="submission" date="2020-09" db="EMBL/GenBank/DDBJ databases">
        <authorList>
            <person name="Kim M.K."/>
        </authorList>
    </citation>
    <scope>NUCLEOTIDE SEQUENCE</scope>
    <source>
        <strain evidence="4">BT702</strain>
    </source>
</reference>
<dbReference type="Proteomes" id="UP000598820">
    <property type="component" value="Unassembled WGS sequence"/>
</dbReference>
<dbReference type="PROSITE" id="PS51186">
    <property type="entry name" value="GNAT"/>
    <property type="match status" value="1"/>
</dbReference>
<dbReference type="SUPFAM" id="SSF55729">
    <property type="entry name" value="Acyl-CoA N-acyltransferases (Nat)"/>
    <property type="match status" value="1"/>
</dbReference>
<evidence type="ECO:0000313" key="5">
    <source>
        <dbReference type="Proteomes" id="UP000598820"/>
    </source>
</evidence>
<evidence type="ECO:0000256" key="2">
    <source>
        <dbReference type="ARBA" id="ARBA00023315"/>
    </source>
</evidence>
<keyword evidence="2" id="KW-0012">Acyltransferase</keyword>
<dbReference type="RefSeq" id="WP_190888398.1">
    <property type="nucleotide sequence ID" value="NZ_JACWZY010000015.1"/>
</dbReference>
<evidence type="ECO:0000313" key="4">
    <source>
        <dbReference type="EMBL" id="MBD2702547.1"/>
    </source>
</evidence>
<comment type="caution">
    <text evidence="4">The sequence shown here is derived from an EMBL/GenBank/DDBJ whole genome shotgun (WGS) entry which is preliminary data.</text>
</comment>
<dbReference type="Gene3D" id="3.40.630.30">
    <property type="match status" value="1"/>
</dbReference>
<dbReference type="InterPro" id="IPR000182">
    <property type="entry name" value="GNAT_dom"/>
</dbReference>
<keyword evidence="5" id="KW-1185">Reference proteome</keyword>
<name>A0A926XXJ2_9BACT</name>
<dbReference type="CDD" id="cd04301">
    <property type="entry name" value="NAT_SF"/>
    <property type="match status" value="1"/>
</dbReference>
<evidence type="ECO:0000259" key="3">
    <source>
        <dbReference type="PROSITE" id="PS51186"/>
    </source>
</evidence>